<keyword evidence="6" id="KW-1185">Reference proteome</keyword>
<evidence type="ECO:0000313" key="6">
    <source>
        <dbReference type="Proteomes" id="UP000234789"/>
    </source>
</evidence>
<protein>
    <submittedName>
        <fullName evidence="5">Transcriptional regulator, AraC family</fullName>
    </submittedName>
</protein>
<comment type="caution">
    <text evidence="5">The sequence shown here is derived from an EMBL/GenBank/DDBJ whole genome shotgun (WGS) entry which is preliminary data.</text>
</comment>
<name>A0A2N5N2Z0_9BACL</name>
<feature type="domain" description="HTH araC/xylS-type" evidence="4">
    <location>
        <begin position="176"/>
        <end position="273"/>
    </location>
</feature>
<evidence type="ECO:0000256" key="2">
    <source>
        <dbReference type="ARBA" id="ARBA00023125"/>
    </source>
</evidence>
<dbReference type="InterPro" id="IPR009057">
    <property type="entry name" value="Homeodomain-like_sf"/>
</dbReference>
<dbReference type="InterPro" id="IPR037923">
    <property type="entry name" value="HTH-like"/>
</dbReference>
<evidence type="ECO:0000313" key="5">
    <source>
        <dbReference type="EMBL" id="PLT44698.1"/>
    </source>
</evidence>
<keyword evidence="2" id="KW-0238">DNA-binding</keyword>
<dbReference type="Gene3D" id="1.10.10.60">
    <property type="entry name" value="Homeodomain-like"/>
    <property type="match status" value="2"/>
</dbReference>
<evidence type="ECO:0000256" key="3">
    <source>
        <dbReference type="ARBA" id="ARBA00023163"/>
    </source>
</evidence>
<dbReference type="SMART" id="SM00342">
    <property type="entry name" value="HTH_ARAC"/>
    <property type="match status" value="1"/>
</dbReference>
<dbReference type="PANTHER" id="PTHR43280:SF2">
    <property type="entry name" value="HTH-TYPE TRANSCRIPTIONAL REGULATOR EXSA"/>
    <property type="match status" value="1"/>
</dbReference>
<dbReference type="EMBL" id="NFEZ01000004">
    <property type="protein sequence ID" value="PLT44698.1"/>
    <property type="molecule type" value="Genomic_DNA"/>
</dbReference>
<dbReference type="GO" id="GO:0043565">
    <property type="term" value="F:sequence-specific DNA binding"/>
    <property type="evidence" value="ECO:0007669"/>
    <property type="project" value="InterPro"/>
</dbReference>
<dbReference type="GO" id="GO:0003700">
    <property type="term" value="F:DNA-binding transcription factor activity"/>
    <property type="evidence" value="ECO:0007669"/>
    <property type="project" value="InterPro"/>
</dbReference>
<dbReference type="InterPro" id="IPR003313">
    <property type="entry name" value="AraC-bd"/>
</dbReference>
<evidence type="ECO:0000259" key="4">
    <source>
        <dbReference type="PROSITE" id="PS01124"/>
    </source>
</evidence>
<dbReference type="PROSITE" id="PS00041">
    <property type="entry name" value="HTH_ARAC_FAMILY_1"/>
    <property type="match status" value="1"/>
</dbReference>
<organism evidence="5 6">
    <name type="scientific">Paenibacillus pasadenensis</name>
    <dbReference type="NCBI Taxonomy" id="217090"/>
    <lineage>
        <taxon>Bacteria</taxon>
        <taxon>Bacillati</taxon>
        <taxon>Bacillota</taxon>
        <taxon>Bacilli</taxon>
        <taxon>Bacillales</taxon>
        <taxon>Paenibacillaceae</taxon>
        <taxon>Paenibacillus</taxon>
    </lineage>
</organism>
<sequence length="322" mass="37125">MDRNESVIIRHRLRQLHATFSMAAASELQPGKQGERLIHEQHCLILPITGRCEIVLDGKSEHVAEAGGLYYFHEGVQTSCFVTEGEPFRFYWMAFHLDAGSTEFIRLMKLPLRARVDDPERVRTLFRQLIDSRIRRTLSDELKARAVVMELVAFFLEEGLRSGKLLSEHPELQLLSGVLSYIDDHLMDALTVEELAKLAYLHPNYFITYFRSLTGLTPIQYVNQRKIEYARELLDSGELPVQEAARAIGLNNPYFSRLFKQQIGLSPRRYRQLMAERREHMALQEKLHSPLPEVSPWLEEFAWLDEPEAKPAANARPIVSLA</sequence>
<accession>A0A2N5N2Z0</accession>
<dbReference type="SUPFAM" id="SSF46689">
    <property type="entry name" value="Homeodomain-like"/>
    <property type="match status" value="2"/>
</dbReference>
<dbReference type="Pfam" id="PF02311">
    <property type="entry name" value="AraC_binding"/>
    <property type="match status" value="1"/>
</dbReference>
<dbReference type="InterPro" id="IPR018060">
    <property type="entry name" value="HTH_AraC"/>
</dbReference>
<gene>
    <name evidence="5" type="ORF">B8V81_3129</name>
</gene>
<dbReference type="RefSeq" id="WP_052333025.1">
    <property type="nucleotide sequence ID" value="NZ_BIMM01000029.1"/>
</dbReference>
<dbReference type="PANTHER" id="PTHR43280">
    <property type="entry name" value="ARAC-FAMILY TRANSCRIPTIONAL REGULATOR"/>
    <property type="match status" value="1"/>
</dbReference>
<keyword evidence="1" id="KW-0805">Transcription regulation</keyword>
<dbReference type="SUPFAM" id="SSF51215">
    <property type="entry name" value="Regulatory protein AraC"/>
    <property type="match status" value="1"/>
</dbReference>
<proteinExistence type="predicted"/>
<dbReference type="PROSITE" id="PS01124">
    <property type="entry name" value="HTH_ARAC_FAMILY_2"/>
    <property type="match status" value="1"/>
</dbReference>
<dbReference type="Proteomes" id="UP000234789">
    <property type="component" value="Unassembled WGS sequence"/>
</dbReference>
<dbReference type="InterPro" id="IPR014710">
    <property type="entry name" value="RmlC-like_jellyroll"/>
</dbReference>
<dbReference type="AlphaFoldDB" id="A0A2N5N2Z0"/>
<dbReference type="InterPro" id="IPR018062">
    <property type="entry name" value="HTH_AraC-typ_CS"/>
</dbReference>
<dbReference type="Pfam" id="PF12833">
    <property type="entry name" value="HTH_18"/>
    <property type="match status" value="1"/>
</dbReference>
<evidence type="ECO:0000256" key="1">
    <source>
        <dbReference type="ARBA" id="ARBA00023015"/>
    </source>
</evidence>
<keyword evidence="3" id="KW-0804">Transcription</keyword>
<dbReference type="Gene3D" id="2.60.120.10">
    <property type="entry name" value="Jelly Rolls"/>
    <property type="match status" value="1"/>
</dbReference>
<reference evidence="5 6" key="1">
    <citation type="submission" date="2017-05" db="EMBL/GenBank/DDBJ databases">
        <title>Functional genome analysis of Paenibacillus pasadenensis strain R16: insights on endophytic life style and antifungal activity.</title>
        <authorList>
            <person name="Passera A."/>
            <person name="Marcolungo L."/>
            <person name="Casati P."/>
            <person name="Brasca M."/>
            <person name="Quaglino F."/>
            <person name="Delledonne M."/>
        </authorList>
    </citation>
    <scope>NUCLEOTIDE SEQUENCE [LARGE SCALE GENOMIC DNA]</scope>
    <source>
        <strain evidence="5 6">R16</strain>
    </source>
</reference>